<dbReference type="GO" id="GO:0030246">
    <property type="term" value="F:carbohydrate binding"/>
    <property type="evidence" value="ECO:0007669"/>
    <property type="project" value="InterPro"/>
</dbReference>
<protein>
    <recommendedName>
        <fullName evidence="1">Glycoside hydrolase family 38 N-terminal domain-containing protein</fullName>
    </recommendedName>
</protein>
<dbReference type="GO" id="GO:0009313">
    <property type="term" value="P:oligosaccharide catabolic process"/>
    <property type="evidence" value="ECO:0007669"/>
    <property type="project" value="TreeGrafter"/>
</dbReference>
<dbReference type="GO" id="GO:0004559">
    <property type="term" value="F:alpha-mannosidase activity"/>
    <property type="evidence" value="ECO:0007669"/>
    <property type="project" value="InterPro"/>
</dbReference>
<dbReference type="Proteomes" id="UP000547209">
    <property type="component" value="Unassembled WGS sequence"/>
</dbReference>
<keyword evidence="3" id="KW-1185">Reference proteome</keyword>
<name>A0A7X0VG23_9BACL</name>
<dbReference type="InterPro" id="IPR000602">
    <property type="entry name" value="Glyco_hydro_38_N"/>
</dbReference>
<dbReference type="RefSeq" id="WP_185142684.1">
    <property type="nucleotide sequence ID" value="NZ_JACJVP010000018.1"/>
</dbReference>
<dbReference type="AlphaFoldDB" id="A0A7X0VG23"/>
<feature type="domain" description="Glycoside hydrolase family 38 N-terminal" evidence="1">
    <location>
        <begin position="7"/>
        <end position="277"/>
    </location>
</feature>
<dbReference type="SUPFAM" id="SSF74650">
    <property type="entry name" value="Galactose mutarotase-like"/>
    <property type="match status" value="1"/>
</dbReference>
<evidence type="ECO:0000259" key="1">
    <source>
        <dbReference type="Pfam" id="PF01074"/>
    </source>
</evidence>
<organism evidence="2 3">
    <name type="scientific">Cohnella nanjingensis</name>
    <dbReference type="NCBI Taxonomy" id="1387779"/>
    <lineage>
        <taxon>Bacteria</taxon>
        <taxon>Bacillati</taxon>
        <taxon>Bacillota</taxon>
        <taxon>Bacilli</taxon>
        <taxon>Bacillales</taxon>
        <taxon>Paenibacillaceae</taxon>
        <taxon>Cohnella</taxon>
    </lineage>
</organism>
<reference evidence="2 3" key="1">
    <citation type="submission" date="2020-08" db="EMBL/GenBank/DDBJ databases">
        <title>Cohnella phylogeny.</title>
        <authorList>
            <person name="Dunlap C."/>
        </authorList>
    </citation>
    <scope>NUCLEOTIDE SEQUENCE [LARGE SCALE GENOMIC DNA]</scope>
    <source>
        <strain evidence="2 3">DSM 28246</strain>
    </source>
</reference>
<dbReference type="Pfam" id="PF01074">
    <property type="entry name" value="Glyco_hydro_38N"/>
    <property type="match status" value="1"/>
</dbReference>
<dbReference type="CDD" id="cd10791">
    <property type="entry name" value="GH38N_AMII_like_1"/>
    <property type="match status" value="1"/>
</dbReference>
<accession>A0A7X0VG23</accession>
<dbReference type="Gene3D" id="3.20.110.10">
    <property type="entry name" value="Glycoside hydrolase 38, N terminal domain"/>
    <property type="match status" value="1"/>
</dbReference>
<dbReference type="GO" id="GO:0006013">
    <property type="term" value="P:mannose metabolic process"/>
    <property type="evidence" value="ECO:0007669"/>
    <property type="project" value="InterPro"/>
</dbReference>
<dbReference type="InterPro" id="IPR011330">
    <property type="entry name" value="Glyco_hydro/deAcase_b/a-brl"/>
</dbReference>
<evidence type="ECO:0000313" key="2">
    <source>
        <dbReference type="EMBL" id="MBB6671199.1"/>
    </source>
</evidence>
<sequence>MSKIREILVYQHSHLDVGYTHPQPVLWELQKSYIDQAIDLCEQTAGDPADDRFYWTCEATAPVLRWLETADGRQVERFAACVGRGQICLTAVNMHSTPLCSAEEMMRALYPVKALRERFGVPIRTAVNHDINGQPWTFAQILLDAGIELYTTGINTHFGGIPFKRPSAFRWAAPDRRELLTFHGEHYSLFTQFGELWENDMAKMKAGLDRYLSRLESEGYPYDFVYLSATNIPMLDNTPPDQELLGMIRRWNADGLGPRIRMVTPEMLLDRLKGLPQEQVPVHPGDWTDYWNFGAASSADETRLSRRSKTALRSAEFLAAFRGEPAQEAEARLYDDAWEQVQLYDEHTWGANISVTEPDAAYTKVLWGHKAHFAYQANSLSGYLLNREMERLAGNPLQSGAPDGVLLVNPTSAEQTVDVRLPDYWYFEGRHTAGGRFHVHRNNLDTDWSKPSAGTVTLPAFSWKKVPVAALASEECRPSVTVSAGEGRIETPYYRLRFEPETGRIAELFDKRADWSMIDPGSPWTWFQYVHEMPDPLAHRRHRETLFLREIDKCNNSISCWNREWTASRRGAEKLLSCAVKEHDSGATLALVWEAPGVRRLEQRITLFRDRPGIELQATLDKTDDRAPESLYFAFPLRLDAGWEAAFDTAGTLVRLDDDQLPGVCRDWVTVDQAVSVFDGRHGVTLACPDAPLVQIGGFHFGREQAAIPREADPVLLAWPLNNYWDTNFRASQPGPMSFTYVITPFAGPFRSEEMHRRGIEAAQPVQLFPAYACTEASDGTLLEVTGEGVAAIYVKPAEDGDGLIVRLQDVRSAEERDDAAAYTIRVPGARVAGAFRANALEEDAAELDVTDGAIRGLLEGGGLATVRIRLER</sequence>
<dbReference type="SUPFAM" id="SSF88713">
    <property type="entry name" value="Glycoside hydrolase/deacetylase"/>
    <property type="match status" value="1"/>
</dbReference>
<gene>
    <name evidence="2" type="ORF">H7C19_10910</name>
</gene>
<dbReference type="PANTHER" id="PTHR46017:SF1">
    <property type="entry name" value="ALPHA-MANNOSIDASE 2C1"/>
    <property type="match status" value="1"/>
</dbReference>
<evidence type="ECO:0000313" key="3">
    <source>
        <dbReference type="Proteomes" id="UP000547209"/>
    </source>
</evidence>
<dbReference type="InterPro" id="IPR011013">
    <property type="entry name" value="Gal_mutarotase_sf_dom"/>
</dbReference>
<proteinExistence type="predicted"/>
<dbReference type="InterPro" id="IPR027291">
    <property type="entry name" value="Glyco_hydro_38_N_sf"/>
</dbReference>
<dbReference type="EMBL" id="JACJVP010000018">
    <property type="protein sequence ID" value="MBB6671199.1"/>
    <property type="molecule type" value="Genomic_DNA"/>
</dbReference>
<dbReference type="PANTHER" id="PTHR46017">
    <property type="entry name" value="ALPHA-MANNOSIDASE 2C1"/>
    <property type="match status" value="1"/>
</dbReference>
<comment type="caution">
    <text evidence="2">The sequence shown here is derived from an EMBL/GenBank/DDBJ whole genome shotgun (WGS) entry which is preliminary data.</text>
</comment>